<dbReference type="InterPro" id="IPR036271">
    <property type="entry name" value="Tet_transcr_reg_TetR-rel_C_sf"/>
</dbReference>
<evidence type="ECO:0000256" key="1">
    <source>
        <dbReference type="ARBA" id="ARBA00023015"/>
    </source>
</evidence>
<gene>
    <name evidence="6" type="ORF">EDF62_1404</name>
</gene>
<evidence type="ECO:0000313" key="7">
    <source>
        <dbReference type="Proteomes" id="UP000295601"/>
    </source>
</evidence>
<dbReference type="GO" id="GO:0000976">
    <property type="term" value="F:transcription cis-regulatory region binding"/>
    <property type="evidence" value="ECO:0007669"/>
    <property type="project" value="TreeGrafter"/>
</dbReference>
<evidence type="ECO:0000256" key="2">
    <source>
        <dbReference type="ARBA" id="ARBA00023125"/>
    </source>
</evidence>
<organism evidence="6 7">
    <name type="scientific">Leucobacter luti</name>
    <dbReference type="NCBI Taxonomy" id="340320"/>
    <lineage>
        <taxon>Bacteria</taxon>
        <taxon>Bacillati</taxon>
        <taxon>Actinomycetota</taxon>
        <taxon>Actinomycetes</taxon>
        <taxon>Micrococcales</taxon>
        <taxon>Microbacteriaceae</taxon>
        <taxon>Leucobacter</taxon>
    </lineage>
</organism>
<sequence>MFDSDTPPPSTWRTAASGTKHDILVAASQLFWKQGYKGTSTREIAAQVGIQQPSLFHFFANKAAILQALLAISLEDTLLASDTAVARSGSPAARLHEYLVWDLTEIHQMPYVLAGIHSVDILTTPGFEVWADKSRRLYTNLRTLIAQGVAAGEFPEQNLRLSQEQVAWQVLAHISFHAEGLSTDPPAEARAGADFIIRGLGGSVSAISQ</sequence>
<dbReference type="GO" id="GO:0003700">
    <property type="term" value="F:DNA-binding transcription factor activity"/>
    <property type="evidence" value="ECO:0007669"/>
    <property type="project" value="TreeGrafter"/>
</dbReference>
<dbReference type="Gene3D" id="1.10.357.10">
    <property type="entry name" value="Tetracycline Repressor, domain 2"/>
    <property type="match status" value="1"/>
</dbReference>
<comment type="caution">
    <text evidence="6">The sequence shown here is derived from an EMBL/GenBank/DDBJ whole genome shotgun (WGS) entry which is preliminary data.</text>
</comment>
<dbReference type="InterPro" id="IPR050109">
    <property type="entry name" value="HTH-type_TetR-like_transc_reg"/>
</dbReference>
<evidence type="ECO:0000256" key="3">
    <source>
        <dbReference type="ARBA" id="ARBA00023163"/>
    </source>
</evidence>
<evidence type="ECO:0000259" key="5">
    <source>
        <dbReference type="PROSITE" id="PS50977"/>
    </source>
</evidence>
<reference evidence="6 7" key="1">
    <citation type="submission" date="2019-03" db="EMBL/GenBank/DDBJ databases">
        <title>Genomic analyses of the natural microbiome of Caenorhabditis elegans.</title>
        <authorList>
            <person name="Samuel B."/>
        </authorList>
    </citation>
    <scope>NUCLEOTIDE SEQUENCE [LARGE SCALE GENOMIC DNA]</scope>
    <source>
        <strain evidence="6 7">JUb18</strain>
    </source>
</reference>
<keyword evidence="1" id="KW-0805">Transcription regulation</keyword>
<dbReference type="SUPFAM" id="SSF48498">
    <property type="entry name" value="Tetracyclin repressor-like, C-terminal domain"/>
    <property type="match status" value="1"/>
</dbReference>
<dbReference type="InterPro" id="IPR023772">
    <property type="entry name" value="DNA-bd_HTH_TetR-type_CS"/>
</dbReference>
<dbReference type="PROSITE" id="PS01081">
    <property type="entry name" value="HTH_TETR_1"/>
    <property type="match status" value="1"/>
</dbReference>
<proteinExistence type="predicted"/>
<dbReference type="SUPFAM" id="SSF46689">
    <property type="entry name" value="Homeodomain-like"/>
    <property type="match status" value="1"/>
</dbReference>
<evidence type="ECO:0000313" key="6">
    <source>
        <dbReference type="EMBL" id="TDP93425.1"/>
    </source>
</evidence>
<keyword evidence="7" id="KW-1185">Reference proteome</keyword>
<dbReference type="Pfam" id="PF00440">
    <property type="entry name" value="TetR_N"/>
    <property type="match status" value="1"/>
</dbReference>
<name>A0A4R6S401_9MICO</name>
<evidence type="ECO:0000256" key="4">
    <source>
        <dbReference type="PROSITE-ProRule" id="PRU00335"/>
    </source>
</evidence>
<dbReference type="AlphaFoldDB" id="A0A4R6S401"/>
<dbReference type="Proteomes" id="UP000295601">
    <property type="component" value="Unassembled WGS sequence"/>
</dbReference>
<dbReference type="PANTHER" id="PTHR30055">
    <property type="entry name" value="HTH-TYPE TRANSCRIPTIONAL REGULATOR RUTR"/>
    <property type="match status" value="1"/>
</dbReference>
<dbReference type="PRINTS" id="PR00455">
    <property type="entry name" value="HTHTETR"/>
</dbReference>
<dbReference type="EMBL" id="SNYA01000003">
    <property type="protein sequence ID" value="TDP93425.1"/>
    <property type="molecule type" value="Genomic_DNA"/>
</dbReference>
<dbReference type="PROSITE" id="PS50977">
    <property type="entry name" value="HTH_TETR_2"/>
    <property type="match status" value="1"/>
</dbReference>
<dbReference type="RefSeq" id="WP_166644270.1">
    <property type="nucleotide sequence ID" value="NZ_SNYA01000003.1"/>
</dbReference>
<protein>
    <submittedName>
        <fullName evidence="6">TetR family transcriptional regulator</fullName>
    </submittedName>
</protein>
<dbReference type="InterPro" id="IPR009057">
    <property type="entry name" value="Homeodomain-like_sf"/>
</dbReference>
<dbReference type="InterPro" id="IPR001647">
    <property type="entry name" value="HTH_TetR"/>
</dbReference>
<feature type="DNA-binding region" description="H-T-H motif" evidence="4">
    <location>
        <begin position="40"/>
        <end position="59"/>
    </location>
</feature>
<accession>A0A4R6S401</accession>
<keyword evidence="3" id="KW-0804">Transcription</keyword>
<keyword evidence="2 4" id="KW-0238">DNA-binding</keyword>
<dbReference type="PANTHER" id="PTHR30055:SF234">
    <property type="entry name" value="HTH-TYPE TRANSCRIPTIONAL REGULATOR BETI"/>
    <property type="match status" value="1"/>
</dbReference>
<feature type="domain" description="HTH tetR-type" evidence="5">
    <location>
        <begin position="17"/>
        <end position="77"/>
    </location>
</feature>